<dbReference type="AlphaFoldDB" id="A0A1I5DNN4"/>
<keyword evidence="6" id="KW-1185">Reference proteome</keyword>
<evidence type="ECO:0000256" key="3">
    <source>
        <dbReference type="ARBA" id="ARBA00023163"/>
    </source>
</evidence>
<dbReference type="EMBL" id="FOWD01000006">
    <property type="protein sequence ID" value="SFO00895.1"/>
    <property type="molecule type" value="Genomic_DNA"/>
</dbReference>
<dbReference type="SMART" id="SM01134">
    <property type="entry name" value="DeoRC"/>
    <property type="match status" value="1"/>
</dbReference>
<dbReference type="PANTHER" id="PTHR30363">
    <property type="entry name" value="HTH-TYPE TRANSCRIPTIONAL REGULATOR SRLR-RELATED"/>
    <property type="match status" value="1"/>
</dbReference>
<dbReference type="SUPFAM" id="SSF100950">
    <property type="entry name" value="NagB/RpiA/CoA transferase-like"/>
    <property type="match status" value="1"/>
</dbReference>
<name>A0A1I5DNN4_9FIRM</name>
<keyword evidence="3" id="KW-0804">Transcription</keyword>
<gene>
    <name evidence="5" type="ORF">SAMN04489757_106113</name>
</gene>
<evidence type="ECO:0000259" key="4">
    <source>
        <dbReference type="PROSITE" id="PS51000"/>
    </source>
</evidence>
<dbReference type="InterPro" id="IPR036390">
    <property type="entry name" value="WH_DNA-bd_sf"/>
</dbReference>
<keyword evidence="1" id="KW-0805">Transcription regulation</keyword>
<accession>A0A1I5DNN4</accession>
<dbReference type="PRINTS" id="PR00037">
    <property type="entry name" value="HTHLACR"/>
</dbReference>
<feature type="domain" description="HTH deoR-type" evidence="4">
    <location>
        <begin position="4"/>
        <end position="59"/>
    </location>
</feature>
<proteinExistence type="predicted"/>
<dbReference type="SUPFAM" id="SSF46785">
    <property type="entry name" value="Winged helix' DNA-binding domain"/>
    <property type="match status" value="1"/>
</dbReference>
<reference evidence="5 6" key="1">
    <citation type="submission" date="2016-10" db="EMBL/GenBank/DDBJ databases">
        <authorList>
            <person name="de Groot N.N."/>
        </authorList>
    </citation>
    <scope>NUCLEOTIDE SEQUENCE [LARGE SCALE GENOMIC DNA]</scope>
    <source>
        <strain evidence="5 6">DSM 1283</strain>
    </source>
</reference>
<dbReference type="Gene3D" id="1.10.10.10">
    <property type="entry name" value="Winged helix-like DNA-binding domain superfamily/Winged helix DNA-binding domain"/>
    <property type="match status" value="1"/>
</dbReference>
<dbReference type="STRING" id="1527.SAMN04489757_106113"/>
<dbReference type="InterPro" id="IPR001034">
    <property type="entry name" value="DeoR_HTH"/>
</dbReference>
<dbReference type="SMART" id="SM00420">
    <property type="entry name" value="HTH_DEOR"/>
    <property type="match status" value="1"/>
</dbReference>
<organism evidence="5 6">
    <name type="scientific">Anaerocolumna aminovalerica</name>
    <dbReference type="NCBI Taxonomy" id="1527"/>
    <lineage>
        <taxon>Bacteria</taxon>
        <taxon>Bacillati</taxon>
        <taxon>Bacillota</taxon>
        <taxon>Clostridia</taxon>
        <taxon>Lachnospirales</taxon>
        <taxon>Lachnospiraceae</taxon>
        <taxon>Anaerocolumna</taxon>
    </lineage>
</organism>
<evidence type="ECO:0000313" key="5">
    <source>
        <dbReference type="EMBL" id="SFO00895.1"/>
    </source>
</evidence>
<dbReference type="InterPro" id="IPR018356">
    <property type="entry name" value="Tscrpt_reg_HTH_DeoR_CS"/>
</dbReference>
<dbReference type="Proteomes" id="UP000198806">
    <property type="component" value="Unassembled WGS sequence"/>
</dbReference>
<protein>
    <submittedName>
        <fullName evidence="5">Transcriptional regulator, DeoR family</fullName>
    </submittedName>
</protein>
<keyword evidence="2" id="KW-0238">DNA-binding</keyword>
<dbReference type="GO" id="GO:0003700">
    <property type="term" value="F:DNA-binding transcription factor activity"/>
    <property type="evidence" value="ECO:0007669"/>
    <property type="project" value="InterPro"/>
</dbReference>
<dbReference type="PANTHER" id="PTHR30363:SF8">
    <property type="entry name" value="DEOXYRIBOSE OPERON REPRESSOR"/>
    <property type="match status" value="1"/>
</dbReference>
<dbReference type="GO" id="GO:0003677">
    <property type="term" value="F:DNA binding"/>
    <property type="evidence" value="ECO:0007669"/>
    <property type="project" value="UniProtKB-KW"/>
</dbReference>
<dbReference type="OrthoDB" id="9797223at2"/>
<dbReference type="InterPro" id="IPR037171">
    <property type="entry name" value="NagB/RpiA_transferase-like"/>
</dbReference>
<dbReference type="Gene3D" id="3.40.50.1360">
    <property type="match status" value="1"/>
</dbReference>
<evidence type="ECO:0000256" key="2">
    <source>
        <dbReference type="ARBA" id="ARBA00023125"/>
    </source>
</evidence>
<dbReference type="PROSITE" id="PS00894">
    <property type="entry name" value="HTH_DEOR_1"/>
    <property type="match status" value="1"/>
</dbReference>
<dbReference type="InterPro" id="IPR050313">
    <property type="entry name" value="Carb_Metab_HTH_regulators"/>
</dbReference>
<sequence>MGKKTDRINQLIEIIRTKNGASIKELASLLDVSEMTIRRDLAVLEKNNIVNNVYGAAIYNPVNKQTQLDSNYELSSAQTTQDSEKRKIGAFAASLIEPKDIVVIDTGSTTEMLAQSIDDNLEATILCYNSNIFNSLKMKENLSLLFSGGRYHPKTQMVESAEGISLITSMRFNKAFVSAAGIHLNLGVTCAYPYEVPTKKAILQSSVQKILLLDSSKFDEVKPAYFADLKDFDTIITDDSLPEEWKQEIERMNIKLYTLS</sequence>
<dbReference type="PROSITE" id="PS51000">
    <property type="entry name" value="HTH_DEOR_2"/>
    <property type="match status" value="1"/>
</dbReference>
<dbReference type="Pfam" id="PF00455">
    <property type="entry name" value="DeoRC"/>
    <property type="match status" value="1"/>
</dbReference>
<evidence type="ECO:0000256" key="1">
    <source>
        <dbReference type="ARBA" id="ARBA00023015"/>
    </source>
</evidence>
<dbReference type="Pfam" id="PF08220">
    <property type="entry name" value="HTH_DeoR"/>
    <property type="match status" value="1"/>
</dbReference>
<dbReference type="InterPro" id="IPR036388">
    <property type="entry name" value="WH-like_DNA-bd_sf"/>
</dbReference>
<evidence type="ECO:0000313" key="6">
    <source>
        <dbReference type="Proteomes" id="UP000198806"/>
    </source>
</evidence>
<dbReference type="InterPro" id="IPR014036">
    <property type="entry name" value="DeoR-like_C"/>
</dbReference>
<dbReference type="RefSeq" id="WP_091685036.1">
    <property type="nucleotide sequence ID" value="NZ_BAABFM010000013.1"/>
</dbReference>